<gene>
    <name evidence="2" type="ORF">METZ01_LOCUS95354</name>
</gene>
<dbReference type="PANTHER" id="PTHR43694">
    <property type="entry name" value="RIBONUCLEASE J"/>
    <property type="match status" value="1"/>
</dbReference>
<feature type="domain" description="Metallo-beta-lactamase" evidence="1">
    <location>
        <begin position="18"/>
        <end position="217"/>
    </location>
</feature>
<name>A0A381VQB1_9ZZZZ</name>
<evidence type="ECO:0000259" key="1">
    <source>
        <dbReference type="SMART" id="SM00849"/>
    </source>
</evidence>
<proteinExistence type="predicted"/>
<organism evidence="2">
    <name type="scientific">marine metagenome</name>
    <dbReference type="NCBI Taxonomy" id="408172"/>
    <lineage>
        <taxon>unclassified sequences</taxon>
        <taxon>metagenomes</taxon>
        <taxon>ecological metagenomes</taxon>
    </lineage>
</organism>
<dbReference type="Pfam" id="PF00753">
    <property type="entry name" value="Lactamase_B"/>
    <property type="match status" value="1"/>
</dbReference>
<dbReference type="Gene3D" id="3.60.15.10">
    <property type="entry name" value="Ribonuclease Z/Hydroxyacylglutathione hydrolase-like"/>
    <property type="match status" value="1"/>
</dbReference>
<accession>A0A381VQB1</accession>
<dbReference type="InterPro" id="IPR055132">
    <property type="entry name" value="RNase_J_b_CASP"/>
</dbReference>
<dbReference type="PANTHER" id="PTHR43694:SF1">
    <property type="entry name" value="RIBONUCLEASE J"/>
    <property type="match status" value="1"/>
</dbReference>
<sequence length="296" mass="32354">VINKTLKVIPLGGLGEIGKNMMVFEYGDDIVVIDCGVLFPEEDMPGVDLVLPDIRYLIENQEKIRAILITHGHEDHTGALPYVLSQINVPVFAPRLAHGLISVKLKEHNLDKQTELNQIEPGVNYKFGSFGIEFFRVCHSIPDAMGIVIDTPIGKVIHTGDFKIDHTPVDGKPTDLALLARLGSDGVMLLLSDSTYAEVRGYTPSEQVVKEAIFRAIGEAKGRVLVASFASLISRIQHVIEAAAYHDRKITFVGRSMVNNVAMAQEMGYISAPPGTIVPLQEAIKLSSGRLVMMTT</sequence>
<feature type="non-terminal residue" evidence="2">
    <location>
        <position position="1"/>
    </location>
</feature>
<dbReference type="EMBL" id="UINC01009478">
    <property type="protein sequence ID" value="SVA42500.1"/>
    <property type="molecule type" value="Genomic_DNA"/>
</dbReference>
<dbReference type="SUPFAM" id="SSF56281">
    <property type="entry name" value="Metallo-hydrolase/oxidoreductase"/>
    <property type="match status" value="1"/>
</dbReference>
<dbReference type="InterPro" id="IPR036866">
    <property type="entry name" value="RibonucZ/Hydroxyglut_hydro"/>
</dbReference>
<evidence type="ECO:0000313" key="2">
    <source>
        <dbReference type="EMBL" id="SVA42500.1"/>
    </source>
</evidence>
<reference evidence="2" key="1">
    <citation type="submission" date="2018-05" db="EMBL/GenBank/DDBJ databases">
        <authorList>
            <person name="Lanie J.A."/>
            <person name="Ng W.-L."/>
            <person name="Kazmierczak K.M."/>
            <person name="Andrzejewski T.M."/>
            <person name="Davidsen T.M."/>
            <person name="Wayne K.J."/>
            <person name="Tettelin H."/>
            <person name="Glass J.I."/>
            <person name="Rusch D."/>
            <person name="Podicherti R."/>
            <person name="Tsui H.-C.T."/>
            <person name="Winkler M.E."/>
        </authorList>
    </citation>
    <scope>NUCLEOTIDE SEQUENCE</scope>
</reference>
<dbReference type="AlphaFoldDB" id="A0A381VQB1"/>
<dbReference type="Pfam" id="PF22505">
    <property type="entry name" value="RNase_J_b_CASP"/>
    <property type="match status" value="1"/>
</dbReference>
<protein>
    <recommendedName>
        <fullName evidence="1">Metallo-beta-lactamase domain-containing protein</fullName>
    </recommendedName>
</protein>
<feature type="non-terminal residue" evidence="2">
    <location>
        <position position="296"/>
    </location>
</feature>
<dbReference type="SMART" id="SM00849">
    <property type="entry name" value="Lactamase_B"/>
    <property type="match status" value="1"/>
</dbReference>
<dbReference type="InterPro" id="IPR001279">
    <property type="entry name" value="Metallo-B-lactamas"/>
</dbReference>
<dbReference type="CDD" id="cd07714">
    <property type="entry name" value="RNaseJ_MBL-fold"/>
    <property type="match status" value="1"/>
</dbReference>